<evidence type="ECO:0000256" key="2">
    <source>
        <dbReference type="ARBA" id="ARBA00039140"/>
    </source>
</evidence>
<sequence>MSRSPATAVAIGASAGAVQALLAVLPALPASFPLPVLVVVHVPPDRDNVLVPLLRTKCRLAVKEAEDKEPLVGGGVYFAPSDYHLLVETTGHLALSTEEHVNYSRPSIDVLFESAADAFGAGLVGVVLSGANHDGAAGLKAVVEAGGVAIIQDRAEAYATAMPDAALQACPTASVMTLDAIASYLSSLGTP</sequence>
<dbReference type="PANTHER" id="PTHR42872">
    <property type="entry name" value="PROTEIN-GLUTAMATE METHYLESTERASE/PROTEIN-GLUTAMINE GLUTAMINASE"/>
    <property type="match status" value="1"/>
</dbReference>
<feature type="domain" description="CheB-type methylesterase" evidence="5">
    <location>
        <begin position="5"/>
        <end position="187"/>
    </location>
</feature>
<proteinExistence type="predicted"/>
<feature type="active site" evidence="4">
    <location>
        <position position="14"/>
    </location>
</feature>
<dbReference type="PANTHER" id="PTHR42872:SF6">
    <property type="entry name" value="PROTEIN-GLUTAMATE METHYLESTERASE_PROTEIN-GLUTAMINE GLUTAMINASE"/>
    <property type="match status" value="1"/>
</dbReference>
<dbReference type="InterPro" id="IPR035909">
    <property type="entry name" value="CheB_C"/>
</dbReference>
<comment type="caution">
    <text evidence="6">The sequence shown here is derived from an EMBL/GenBank/DDBJ whole genome shotgun (WGS) entry which is preliminary data.</text>
</comment>
<dbReference type="Gene3D" id="3.40.50.180">
    <property type="entry name" value="Methylesterase CheB, C-terminal domain"/>
    <property type="match status" value="1"/>
</dbReference>
<dbReference type="GO" id="GO:0008984">
    <property type="term" value="F:protein-glutamate methylesterase activity"/>
    <property type="evidence" value="ECO:0007669"/>
    <property type="project" value="UniProtKB-EC"/>
</dbReference>
<evidence type="ECO:0000313" key="6">
    <source>
        <dbReference type="EMBL" id="PZR36810.1"/>
    </source>
</evidence>
<keyword evidence="1 4" id="KW-0378">Hydrolase</keyword>
<dbReference type="Proteomes" id="UP000249393">
    <property type="component" value="Unassembled WGS sequence"/>
</dbReference>
<dbReference type="GO" id="GO:0000156">
    <property type="term" value="F:phosphorelay response regulator activity"/>
    <property type="evidence" value="ECO:0007669"/>
    <property type="project" value="InterPro"/>
</dbReference>
<dbReference type="EC" id="3.1.1.61" evidence="2"/>
<evidence type="ECO:0000256" key="3">
    <source>
        <dbReference type="ARBA" id="ARBA00048267"/>
    </source>
</evidence>
<protein>
    <recommendedName>
        <fullName evidence="2">protein-glutamate methylesterase</fullName>
        <ecNumber evidence="2">3.1.1.61</ecNumber>
    </recommendedName>
</protein>
<keyword evidence="4" id="KW-0145">Chemotaxis</keyword>
<evidence type="ECO:0000313" key="7">
    <source>
        <dbReference type="Proteomes" id="UP000249393"/>
    </source>
</evidence>
<feature type="active site" evidence="4">
    <location>
        <position position="134"/>
    </location>
</feature>
<dbReference type="EMBL" id="QFQZ01000004">
    <property type="protein sequence ID" value="PZR36810.1"/>
    <property type="molecule type" value="Genomic_DNA"/>
</dbReference>
<dbReference type="RefSeq" id="WP_304273674.1">
    <property type="nucleotide sequence ID" value="NZ_QFQZ01000004.1"/>
</dbReference>
<evidence type="ECO:0000259" key="5">
    <source>
        <dbReference type="PROSITE" id="PS50122"/>
    </source>
</evidence>
<accession>A0A2W5VAI8</accession>
<organism evidence="6 7">
    <name type="scientific">Caulobacter segnis</name>
    <dbReference type="NCBI Taxonomy" id="88688"/>
    <lineage>
        <taxon>Bacteria</taxon>
        <taxon>Pseudomonadati</taxon>
        <taxon>Pseudomonadota</taxon>
        <taxon>Alphaproteobacteria</taxon>
        <taxon>Caulobacterales</taxon>
        <taxon>Caulobacteraceae</taxon>
        <taxon>Caulobacter</taxon>
    </lineage>
</organism>
<feature type="active site" evidence="4">
    <location>
        <position position="41"/>
    </location>
</feature>
<dbReference type="Pfam" id="PF01339">
    <property type="entry name" value="CheB_methylest"/>
    <property type="match status" value="1"/>
</dbReference>
<dbReference type="InterPro" id="IPR000673">
    <property type="entry name" value="Sig_transdc_resp-reg_Me-estase"/>
</dbReference>
<evidence type="ECO:0000256" key="4">
    <source>
        <dbReference type="PROSITE-ProRule" id="PRU00050"/>
    </source>
</evidence>
<dbReference type="GO" id="GO:0006935">
    <property type="term" value="P:chemotaxis"/>
    <property type="evidence" value="ECO:0007669"/>
    <property type="project" value="UniProtKB-UniRule"/>
</dbReference>
<reference evidence="6 7" key="1">
    <citation type="submission" date="2017-08" db="EMBL/GenBank/DDBJ databases">
        <title>Infants hospitalized years apart are colonized by the same room-sourced microbial strains.</title>
        <authorList>
            <person name="Brooks B."/>
            <person name="Olm M.R."/>
            <person name="Firek B.A."/>
            <person name="Baker R."/>
            <person name="Thomas B.C."/>
            <person name="Morowitz M.J."/>
            <person name="Banfield J.F."/>
        </authorList>
    </citation>
    <scope>NUCLEOTIDE SEQUENCE [LARGE SCALE GENOMIC DNA]</scope>
    <source>
        <strain evidence="6">S2_003_000_R2_4</strain>
    </source>
</reference>
<dbReference type="PROSITE" id="PS50122">
    <property type="entry name" value="CHEB"/>
    <property type="match status" value="1"/>
</dbReference>
<evidence type="ECO:0000256" key="1">
    <source>
        <dbReference type="ARBA" id="ARBA00022801"/>
    </source>
</evidence>
<gene>
    <name evidence="6" type="ORF">DI526_02380</name>
</gene>
<dbReference type="CDD" id="cd16433">
    <property type="entry name" value="CheB"/>
    <property type="match status" value="1"/>
</dbReference>
<name>A0A2W5VAI8_9CAUL</name>
<dbReference type="GO" id="GO:0005737">
    <property type="term" value="C:cytoplasm"/>
    <property type="evidence" value="ECO:0007669"/>
    <property type="project" value="InterPro"/>
</dbReference>
<comment type="catalytic activity">
    <reaction evidence="3">
        <text>[protein]-L-glutamate 5-O-methyl ester + H2O = L-glutamyl-[protein] + methanol + H(+)</text>
        <dbReference type="Rhea" id="RHEA:23236"/>
        <dbReference type="Rhea" id="RHEA-COMP:10208"/>
        <dbReference type="Rhea" id="RHEA-COMP:10311"/>
        <dbReference type="ChEBI" id="CHEBI:15377"/>
        <dbReference type="ChEBI" id="CHEBI:15378"/>
        <dbReference type="ChEBI" id="CHEBI:17790"/>
        <dbReference type="ChEBI" id="CHEBI:29973"/>
        <dbReference type="ChEBI" id="CHEBI:82795"/>
        <dbReference type="EC" id="3.1.1.61"/>
    </reaction>
</comment>
<dbReference type="SUPFAM" id="SSF52738">
    <property type="entry name" value="Methylesterase CheB, C-terminal domain"/>
    <property type="match status" value="1"/>
</dbReference>
<dbReference type="AlphaFoldDB" id="A0A2W5VAI8"/>